<proteinExistence type="predicted"/>
<dbReference type="SMART" id="SM00225">
    <property type="entry name" value="BTB"/>
    <property type="match status" value="1"/>
</dbReference>
<reference evidence="3 4" key="1">
    <citation type="submission" date="2017-12" db="EMBL/GenBank/DDBJ databases">
        <title>Hemimetabolous genomes reveal molecular basis of termite eusociality.</title>
        <authorList>
            <person name="Harrison M.C."/>
            <person name="Jongepier E."/>
            <person name="Robertson H.M."/>
            <person name="Arning N."/>
            <person name="Bitard-Feildel T."/>
            <person name="Chao H."/>
            <person name="Childers C.P."/>
            <person name="Dinh H."/>
            <person name="Doddapaneni H."/>
            <person name="Dugan S."/>
            <person name="Gowin J."/>
            <person name="Greiner C."/>
            <person name="Han Y."/>
            <person name="Hu H."/>
            <person name="Hughes D.S.T."/>
            <person name="Huylmans A.-K."/>
            <person name="Kemena C."/>
            <person name="Kremer L.P.M."/>
            <person name="Lee S.L."/>
            <person name="Lopez-Ezquerra A."/>
            <person name="Mallet L."/>
            <person name="Monroy-Kuhn J.M."/>
            <person name="Moser A."/>
            <person name="Murali S.C."/>
            <person name="Muzny D.M."/>
            <person name="Otani S."/>
            <person name="Piulachs M.-D."/>
            <person name="Poelchau M."/>
            <person name="Qu J."/>
            <person name="Schaub F."/>
            <person name="Wada-Katsumata A."/>
            <person name="Worley K.C."/>
            <person name="Xie Q."/>
            <person name="Ylla G."/>
            <person name="Poulsen M."/>
            <person name="Gibbs R.A."/>
            <person name="Schal C."/>
            <person name="Richards S."/>
            <person name="Belles X."/>
            <person name="Korb J."/>
            <person name="Bornberg-Bauer E."/>
        </authorList>
    </citation>
    <scope>NUCLEOTIDE SEQUENCE [LARGE SCALE GENOMIC DNA]</scope>
    <source>
        <tissue evidence="3">Whole body</tissue>
    </source>
</reference>
<dbReference type="Gene3D" id="3.30.710.10">
    <property type="entry name" value="Potassium Channel Kv1.1, Chain A"/>
    <property type="match status" value="1"/>
</dbReference>
<dbReference type="InterPro" id="IPR000210">
    <property type="entry name" value="BTB/POZ_dom"/>
</dbReference>
<dbReference type="STRING" id="105785.A0A2J7QF50"/>
<evidence type="ECO:0000313" key="4">
    <source>
        <dbReference type="Proteomes" id="UP000235965"/>
    </source>
</evidence>
<dbReference type="EMBL" id="NEVH01015302">
    <property type="protein sequence ID" value="PNF27209.1"/>
    <property type="molecule type" value="Genomic_DNA"/>
</dbReference>
<dbReference type="SUPFAM" id="SSF54695">
    <property type="entry name" value="POZ domain"/>
    <property type="match status" value="1"/>
</dbReference>
<dbReference type="PROSITE" id="PS50097">
    <property type="entry name" value="BTB"/>
    <property type="match status" value="1"/>
</dbReference>
<dbReference type="InParanoid" id="A0A2J7QF50"/>
<comment type="caution">
    <text evidence="3">The sequence shown here is derived from an EMBL/GenBank/DDBJ whole genome shotgun (WGS) entry which is preliminary data.</text>
</comment>
<organism evidence="3 4">
    <name type="scientific">Cryptotermes secundus</name>
    <dbReference type="NCBI Taxonomy" id="105785"/>
    <lineage>
        <taxon>Eukaryota</taxon>
        <taxon>Metazoa</taxon>
        <taxon>Ecdysozoa</taxon>
        <taxon>Arthropoda</taxon>
        <taxon>Hexapoda</taxon>
        <taxon>Insecta</taxon>
        <taxon>Pterygota</taxon>
        <taxon>Neoptera</taxon>
        <taxon>Polyneoptera</taxon>
        <taxon>Dictyoptera</taxon>
        <taxon>Blattodea</taxon>
        <taxon>Blattoidea</taxon>
        <taxon>Termitoidae</taxon>
        <taxon>Kalotermitidae</taxon>
        <taxon>Cryptotermitinae</taxon>
        <taxon>Cryptotermes</taxon>
    </lineage>
</organism>
<dbReference type="AlphaFoldDB" id="A0A2J7QF50"/>
<dbReference type="InterPro" id="IPR011705">
    <property type="entry name" value="BACK"/>
</dbReference>
<evidence type="ECO:0000313" key="3">
    <source>
        <dbReference type="EMBL" id="PNF27209.1"/>
    </source>
</evidence>
<dbReference type="InterPro" id="IPR011333">
    <property type="entry name" value="SKP1/BTB/POZ_sf"/>
</dbReference>
<dbReference type="CDD" id="cd18186">
    <property type="entry name" value="BTB_POZ_ZBTB_KLHL-like"/>
    <property type="match status" value="1"/>
</dbReference>
<dbReference type="Gene3D" id="1.25.40.420">
    <property type="match status" value="1"/>
</dbReference>
<protein>
    <recommendedName>
        <fullName evidence="2">BTB domain-containing protein</fullName>
    </recommendedName>
</protein>
<dbReference type="Pfam" id="PF00651">
    <property type="entry name" value="BTB"/>
    <property type="match status" value="1"/>
</dbReference>
<dbReference type="PANTHER" id="PTHR45774:SF3">
    <property type="entry name" value="BTB (POZ) DOMAIN-CONTAINING 2B-RELATED"/>
    <property type="match status" value="1"/>
</dbReference>
<name>A0A2J7QF50_9NEOP</name>
<dbReference type="OrthoDB" id="624345at2759"/>
<keyword evidence="4" id="KW-1185">Reference proteome</keyword>
<dbReference type="PANTHER" id="PTHR45774">
    <property type="entry name" value="BTB/POZ DOMAIN-CONTAINING"/>
    <property type="match status" value="1"/>
</dbReference>
<feature type="compositionally biased region" description="Acidic residues" evidence="1">
    <location>
        <begin position="30"/>
        <end position="39"/>
    </location>
</feature>
<accession>A0A2J7QF50</accession>
<evidence type="ECO:0000256" key="1">
    <source>
        <dbReference type="SAM" id="MobiDB-lite"/>
    </source>
</evidence>
<gene>
    <name evidence="3" type="ORF">B7P43_G06482</name>
</gene>
<feature type="domain" description="BTB" evidence="2">
    <location>
        <begin position="69"/>
        <end position="137"/>
    </location>
</feature>
<dbReference type="Proteomes" id="UP000235965">
    <property type="component" value="Unassembled WGS sequence"/>
</dbReference>
<sequence length="535" mass="59682">MPQNSKRASSMECESADTSQESKKRKTSDDMDDANDMENDGVSGDTKWQLEKNDVKARLEYLRASGDFSDCVLIVESGENVETFQAHGMILCMSSPKFEELLITSKSDSAARITDIEPRIFHMMLDYMYLDKIDLKCAEDASSVYKAAVKYNMPHLCEVSAKYMVRDMNFDTVWPILQLLSEFQEPVLKEECGKFMRKNPSLILAHKNFQNVDQNVVNMIVELDCLDVPEVEILKAVENWAEQQCLKASYPPDRDNKRSAIGRDILSKLRFLAVSQEEFVKGPAFSTTNDKGLLTLEESYAILMNITVPGSYPMPSGFSIDSRPRKLAKLRCIRKIQVAVPPTGFSLGGFTTPPPTMLSSSYTNTLDRVVALASPSQTATLGGKNFSLDVRVDHPIVLYGIQVPTLWFPVAAGPKAMQKEYDESFIVTVLDMSGTPISHTVFAAKIAYGSAIDINLKESVILQKNVSYKVQIYTTNTYFLSKKLCLVEDCPPVKFTFKDTAKVGAISTSSSLFSTGMKQETDCGFVTQLIYSVWV</sequence>
<dbReference type="Pfam" id="PF07707">
    <property type="entry name" value="BACK"/>
    <property type="match status" value="1"/>
</dbReference>
<feature type="region of interest" description="Disordered" evidence="1">
    <location>
        <begin position="1"/>
        <end position="45"/>
    </location>
</feature>
<evidence type="ECO:0000259" key="2">
    <source>
        <dbReference type="PROSITE" id="PS50097"/>
    </source>
</evidence>